<dbReference type="InterPro" id="IPR001611">
    <property type="entry name" value="Leu-rich_rpt"/>
</dbReference>
<reference evidence="2 3" key="1">
    <citation type="submission" date="2018-06" db="EMBL/GenBank/DDBJ databases">
        <title>Comparative genomics reveals the genomic features of Rhizophagus irregularis, R. cerebriforme, R. diaphanum and Gigaspora rosea, and their symbiotic lifestyle signature.</title>
        <authorList>
            <person name="Morin E."/>
            <person name="San Clemente H."/>
            <person name="Chen E.C.H."/>
            <person name="De La Providencia I."/>
            <person name="Hainaut M."/>
            <person name="Kuo A."/>
            <person name="Kohler A."/>
            <person name="Murat C."/>
            <person name="Tang N."/>
            <person name="Roy S."/>
            <person name="Loubradou J."/>
            <person name="Henrissat B."/>
            <person name="Grigoriev I.V."/>
            <person name="Corradi N."/>
            <person name="Roux C."/>
            <person name="Martin F.M."/>
        </authorList>
    </citation>
    <scope>NUCLEOTIDE SEQUENCE [LARGE SCALE GENOMIC DNA]</scope>
    <source>
        <strain evidence="2 3">DAOM 227022</strain>
    </source>
</reference>
<dbReference type="STRING" id="658196.A0A397TI42"/>
<evidence type="ECO:0000313" key="2">
    <source>
        <dbReference type="EMBL" id="RIA94671.1"/>
    </source>
</evidence>
<evidence type="ECO:0000313" key="3">
    <source>
        <dbReference type="Proteomes" id="UP000265703"/>
    </source>
</evidence>
<keyword evidence="3" id="KW-1185">Reference proteome</keyword>
<dbReference type="EMBL" id="QKYT01000076">
    <property type="protein sequence ID" value="RIA94671.1"/>
    <property type="molecule type" value="Genomic_DNA"/>
</dbReference>
<organism evidence="2 3">
    <name type="scientific">Glomus cerebriforme</name>
    <dbReference type="NCBI Taxonomy" id="658196"/>
    <lineage>
        <taxon>Eukaryota</taxon>
        <taxon>Fungi</taxon>
        <taxon>Fungi incertae sedis</taxon>
        <taxon>Mucoromycota</taxon>
        <taxon>Glomeromycotina</taxon>
        <taxon>Glomeromycetes</taxon>
        <taxon>Glomerales</taxon>
        <taxon>Glomeraceae</taxon>
        <taxon>Glomus</taxon>
    </lineage>
</organism>
<feature type="coiled-coil region" evidence="1">
    <location>
        <begin position="198"/>
        <end position="362"/>
    </location>
</feature>
<evidence type="ECO:0000256" key="1">
    <source>
        <dbReference type="SAM" id="Coils"/>
    </source>
</evidence>
<dbReference type="Gene3D" id="3.80.10.10">
    <property type="entry name" value="Ribonuclease Inhibitor"/>
    <property type="match status" value="1"/>
</dbReference>
<accession>A0A397TI42</accession>
<keyword evidence="1" id="KW-0175">Coiled coil</keyword>
<dbReference type="SUPFAM" id="SSF52058">
    <property type="entry name" value="L domain-like"/>
    <property type="match status" value="1"/>
</dbReference>
<dbReference type="Proteomes" id="UP000265703">
    <property type="component" value="Unassembled WGS sequence"/>
</dbReference>
<dbReference type="AlphaFoldDB" id="A0A397TI42"/>
<dbReference type="InterPro" id="IPR032675">
    <property type="entry name" value="LRR_dom_sf"/>
</dbReference>
<comment type="caution">
    <text evidence="2">The sequence shown here is derived from an EMBL/GenBank/DDBJ whole genome shotgun (WGS) entry which is preliminary data.</text>
</comment>
<dbReference type="PROSITE" id="PS51450">
    <property type="entry name" value="LRR"/>
    <property type="match status" value="1"/>
</dbReference>
<dbReference type="OrthoDB" id="2449606at2759"/>
<dbReference type="Gene3D" id="1.20.5.340">
    <property type="match status" value="1"/>
</dbReference>
<gene>
    <name evidence="2" type="ORF">C1645_734649</name>
</gene>
<sequence length="463" mass="53711">MLMQAQDYLNSSYPEGQRREEKTLEINNQNLEGTLDLKDFENLESLDCSYNQLSSTNFLSTLPFPEKLIYLNISNNNFTEDDLSFLSKFVELEELRLGTFDENRINQGIYNRFCGSLKSLRNMNRLETLEISNTDIDSGYEYLPLNVRTIISSSQMRPEAKVEKIDDALSPYRSDGNWEVDIGSARINFWETHGLEKIDELERLIDDLNSKNVNLKSENAKLISENTNLESENAKLNSENTDLKSENVNLNLKNDTLNSRIDKLTGIGVDLLNDWNELHNNKQQLITIVDELKKQLELKDEELKKAREANDETAIMKLMQEIEKLKESLAEKEKEIAKLEENEKTITELVKSKEELKKLKEGFLTKIDKMKRFSDQKEAISNQVDKFLELIESNEISFKKSEKYKKHTDEVKSIKTETDNIRKELAKFGLAKELNDLSNKQRDVTKKELKLQEIKDIKKSLQG</sequence>
<name>A0A397TI42_9GLOM</name>
<protein>
    <submittedName>
        <fullName evidence="2">Uncharacterized protein</fullName>
    </submittedName>
</protein>
<proteinExistence type="predicted"/>